<keyword evidence="6" id="KW-1185">Reference proteome</keyword>
<evidence type="ECO:0000313" key="3">
    <source>
        <dbReference type="EMBL" id="CAF0791731.1"/>
    </source>
</evidence>
<feature type="transmembrane region" description="Helical" evidence="1">
    <location>
        <begin position="48"/>
        <end position="71"/>
    </location>
</feature>
<accession>A0A818WLN2</accession>
<gene>
    <name evidence="2" type="ORF">JXQ802_LOCUS17</name>
    <name evidence="4" type="ORF">OTI717_LOCUS14183</name>
    <name evidence="3" type="ORF">SEV965_LOCUS183</name>
</gene>
<evidence type="ECO:0000256" key="1">
    <source>
        <dbReference type="SAM" id="Phobius"/>
    </source>
</evidence>
<dbReference type="EMBL" id="CAJOAX010001564">
    <property type="protein sequence ID" value="CAF3726807.1"/>
    <property type="molecule type" value="Genomic_DNA"/>
</dbReference>
<keyword evidence="1" id="KW-1133">Transmembrane helix</keyword>
<evidence type="ECO:0000313" key="5">
    <source>
        <dbReference type="Proteomes" id="UP000663823"/>
    </source>
</evidence>
<name>A0A818WLN2_9BILA</name>
<dbReference type="Proteomes" id="UP000663823">
    <property type="component" value="Unassembled WGS sequence"/>
</dbReference>
<reference evidence="4" key="1">
    <citation type="submission" date="2021-02" db="EMBL/GenBank/DDBJ databases">
        <authorList>
            <person name="Nowell W R."/>
        </authorList>
    </citation>
    <scope>NUCLEOTIDE SEQUENCE</scope>
</reference>
<dbReference type="Proteomes" id="UP000663889">
    <property type="component" value="Unassembled WGS sequence"/>
</dbReference>
<sequence length="103" mass="12398">MSTMNLLLRSNNQPYLIALIDSISIYFDTIQNPIELTYQFSSDDTRDLLHFIIFISKIIYINIFQKILLLVEKTILSIFEYLYQRHGLILSNKQRKIYYYNHI</sequence>
<keyword evidence="1" id="KW-0472">Membrane</keyword>
<evidence type="ECO:0000313" key="6">
    <source>
        <dbReference type="Proteomes" id="UP000663870"/>
    </source>
</evidence>
<evidence type="ECO:0000313" key="2">
    <source>
        <dbReference type="EMBL" id="CAF0724421.1"/>
    </source>
</evidence>
<proteinExistence type="predicted"/>
<protein>
    <submittedName>
        <fullName evidence="4">Uncharacterized protein</fullName>
    </submittedName>
</protein>
<dbReference type="EMBL" id="CAJNOL010000001">
    <property type="protein sequence ID" value="CAF0724421.1"/>
    <property type="molecule type" value="Genomic_DNA"/>
</dbReference>
<dbReference type="AlphaFoldDB" id="A0A818WLN2"/>
<organism evidence="4 5">
    <name type="scientific">Rotaria sordida</name>
    <dbReference type="NCBI Taxonomy" id="392033"/>
    <lineage>
        <taxon>Eukaryota</taxon>
        <taxon>Metazoa</taxon>
        <taxon>Spiralia</taxon>
        <taxon>Gnathifera</taxon>
        <taxon>Rotifera</taxon>
        <taxon>Eurotatoria</taxon>
        <taxon>Bdelloidea</taxon>
        <taxon>Philodinida</taxon>
        <taxon>Philodinidae</taxon>
        <taxon>Rotaria</taxon>
    </lineage>
</organism>
<keyword evidence="1" id="KW-0812">Transmembrane</keyword>
<comment type="caution">
    <text evidence="4">The sequence shown here is derived from an EMBL/GenBank/DDBJ whole genome shotgun (WGS) entry which is preliminary data.</text>
</comment>
<dbReference type="EMBL" id="CAJNOU010000003">
    <property type="protein sequence ID" value="CAF0791731.1"/>
    <property type="molecule type" value="Genomic_DNA"/>
</dbReference>
<evidence type="ECO:0000313" key="4">
    <source>
        <dbReference type="EMBL" id="CAF3726807.1"/>
    </source>
</evidence>
<dbReference type="Proteomes" id="UP000663870">
    <property type="component" value="Unassembled WGS sequence"/>
</dbReference>